<dbReference type="InterPro" id="IPR042003">
    <property type="entry name" value="Sortase_E"/>
</dbReference>
<dbReference type="NCBIfam" id="TIGR01076">
    <property type="entry name" value="sortase_fam"/>
    <property type="match status" value="1"/>
</dbReference>
<keyword evidence="1" id="KW-0378">Hydrolase</keyword>
<dbReference type="GO" id="GO:0016787">
    <property type="term" value="F:hydrolase activity"/>
    <property type="evidence" value="ECO:0007669"/>
    <property type="project" value="UniProtKB-KW"/>
</dbReference>
<gene>
    <name evidence="4" type="ORF">A2Y75_01370</name>
</gene>
<evidence type="ECO:0008006" key="6">
    <source>
        <dbReference type="Google" id="ProtNLM"/>
    </source>
</evidence>
<protein>
    <recommendedName>
        <fullName evidence="6">Class E sortase</fullName>
    </recommendedName>
</protein>
<feature type="transmembrane region" description="Helical" evidence="3">
    <location>
        <begin position="16"/>
        <end position="39"/>
    </location>
</feature>
<dbReference type="AlphaFoldDB" id="A0A1F2WRV5"/>
<reference evidence="4 5" key="1">
    <citation type="journal article" date="2016" name="Nat. Commun.">
        <title>Thousands of microbial genomes shed light on interconnected biogeochemical processes in an aquifer system.</title>
        <authorList>
            <person name="Anantharaman K."/>
            <person name="Brown C.T."/>
            <person name="Hug L.A."/>
            <person name="Sharon I."/>
            <person name="Castelle C.J."/>
            <person name="Probst A.J."/>
            <person name="Thomas B.C."/>
            <person name="Singh A."/>
            <person name="Wilkins M.J."/>
            <person name="Karaoz U."/>
            <person name="Brodie E.L."/>
            <person name="Williams K.H."/>
            <person name="Hubbard S.S."/>
            <person name="Banfield J.F."/>
        </authorList>
    </citation>
    <scope>NUCLEOTIDE SEQUENCE [LARGE SCALE GENOMIC DNA]</scope>
</reference>
<dbReference type="Gene3D" id="2.40.260.10">
    <property type="entry name" value="Sortase"/>
    <property type="match status" value="1"/>
</dbReference>
<evidence type="ECO:0000313" key="4">
    <source>
        <dbReference type="EMBL" id="OFW59611.1"/>
    </source>
</evidence>
<keyword evidence="3" id="KW-1133">Transmembrane helix</keyword>
<feature type="active site" description="Acyl-thioester intermediate" evidence="2">
    <location>
        <position position="185"/>
    </location>
</feature>
<evidence type="ECO:0000256" key="1">
    <source>
        <dbReference type="ARBA" id="ARBA00022801"/>
    </source>
</evidence>
<evidence type="ECO:0000256" key="2">
    <source>
        <dbReference type="PIRSR" id="PIRSR605754-1"/>
    </source>
</evidence>
<dbReference type="Pfam" id="PF04203">
    <property type="entry name" value="Sortase"/>
    <property type="match status" value="1"/>
</dbReference>
<dbReference type="EMBL" id="MELK01000013">
    <property type="protein sequence ID" value="OFW59611.1"/>
    <property type="molecule type" value="Genomic_DNA"/>
</dbReference>
<name>A0A1F2WRV5_9ACTN</name>
<proteinExistence type="predicted"/>
<dbReference type="CDD" id="cd05830">
    <property type="entry name" value="Sortase_E"/>
    <property type="match status" value="1"/>
</dbReference>
<accession>A0A1F2WRV5</accession>
<evidence type="ECO:0000313" key="5">
    <source>
        <dbReference type="Proteomes" id="UP000177876"/>
    </source>
</evidence>
<feature type="active site" description="Proton donor/acceptor" evidence="2">
    <location>
        <position position="125"/>
    </location>
</feature>
<dbReference type="InterPro" id="IPR005754">
    <property type="entry name" value="Sortase"/>
</dbReference>
<keyword evidence="3" id="KW-0472">Membrane</keyword>
<organism evidence="4 5">
    <name type="scientific">Candidatus Solincola sediminis</name>
    <dbReference type="NCBI Taxonomy" id="1797199"/>
    <lineage>
        <taxon>Bacteria</taxon>
        <taxon>Bacillati</taxon>
        <taxon>Actinomycetota</taxon>
        <taxon>Candidatus Geothermincolia</taxon>
        <taxon>Candidatus Geothermincolales</taxon>
        <taxon>Candidatus Geothermincolaceae</taxon>
        <taxon>Candidatus Solincola</taxon>
    </lineage>
</organism>
<evidence type="ECO:0000256" key="3">
    <source>
        <dbReference type="SAM" id="Phobius"/>
    </source>
</evidence>
<dbReference type="Proteomes" id="UP000177876">
    <property type="component" value="Unassembled WGS sequence"/>
</dbReference>
<keyword evidence="3" id="KW-0812">Transmembrane</keyword>
<dbReference type="InterPro" id="IPR023365">
    <property type="entry name" value="Sortase_dom-sf"/>
</dbReference>
<comment type="caution">
    <text evidence="4">The sequence shown here is derived from an EMBL/GenBank/DDBJ whole genome shotgun (WGS) entry which is preliminary data.</text>
</comment>
<dbReference type="SUPFAM" id="SSF63817">
    <property type="entry name" value="Sortase"/>
    <property type="match status" value="1"/>
</dbReference>
<dbReference type="STRING" id="1797197.A2Y75_01370"/>
<sequence length="207" mass="22607">MTGKHEAQKPRKKGKILITIGISLIIAGLLIVSGVYAYLHYTDSKQHSAQEALFRQWDTSPVPTGYADFSVGDGIARIITSRIGLDAIVVELSGLDDSDNLKRGPGHIPGTAYPGQAGNMVISGHRTTYGAPFRHIEQLLAGDEILLMTADNRYSYEVYDQRIVEPSDLTVLEQGGESKLTLTACHPWYSAAQRIVVISRLTNSEPL</sequence>